<dbReference type="PROSITE" id="PS51450">
    <property type="entry name" value="LRR"/>
    <property type="match status" value="3"/>
</dbReference>
<proteinExistence type="predicted"/>
<dbReference type="InterPro" id="IPR001611">
    <property type="entry name" value="Leu-rich_rpt"/>
</dbReference>
<dbReference type="OMA" id="CRMGPEA"/>
<organism evidence="4 5">
    <name type="scientific">Salvator merianae</name>
    <name type="common">Argentine black and white tegu</name>
    <name type="synonym">Tupinambis merianae</name>
    <dbReference type="NCBI Taxonomy" id="96440"/>
    <lineage>
        <taxon>Eukaryota</taxon>
        <taxon>Metazoa</taxon>
        <taxon>Chordata</taxon>
        <taxon>Craniata</taxon>
        <taxon>Vertebrata</taxon>
        <taxon>Euteleostomi</taxon>
        <taxon>Lepidosauria</taxon>
        <taxon>Squamata</taxon>
        <taxon>Bifurcata</taxon>
        <taxon>Unidentata</taxon>
        <taxon>Episquamata</taxon>
        <taxon>Laterata</taxon>
        <taxon>Teiioidea</taxon>
        <taxon>Teiidae</taxon>
        <taxon>Salvator</taxon>
    </lineage>
</organism>
<feature type="domain" description="Disease resistance R13L4/SHOC-2-like LRR" evidence="3">
    <location>
        <begin position="84"/>
        <end position="164"/>
    </location>
</feature>
<evidence type="ECO:0000256" key="1">
    <source>
        <dbReference type="ARBA" id="ARBA00022614"/>
    </source>
</evidence>
<keyword evidence="5" id="KW-1185">Reference proteome</keyword>
<dbReference type="Pfam" id="PF00560">
    <property type="entry name" value="LRR_1"/>
    <property type="match status" value="1"/>
</dbReference>
<dbReference type="AlphaFoldDB" id="A0A8D0DJC8"/>
<dbReference type="InterPro" id="IPR055414">
    <property type="entry name" value="LRR_R13L4/SHOC2-like"/>
</dbReference>
<keyword evidence="1" id="KW-0433">Leucine-rich repeat</keyword>
<keyword evidence="2" id="KW-0677">Repeat</keyword>
<reference evidence="4" key="1">
    <citation type="submission" date="2025-08" db="UniProtKB">
        <authorList>
            <consortium name="Ensembl"/>
        </authorList>
    </citation>
    <scope>IDENTIFICATION</scope>
</reference>
<sequence>SQGNLCDFISLFRGKKLKLEGKELVSVPFQLFSLEALQVLEMSPERESCLKYKMDLIPHEIGHLRNLTLLYLDSNNLKELPIELGSLTKLERLTLSNNHLTSLPEEIGGLQRLSSLHLANNHLKEFPKPVCQLRNLTFLDATDNRISTIPETICQLQKLETLLLLFNSLTQLPRGICSLKALRTLWLGHNKLKVLPSAFGQLAKLDWGSNYCSCNFEGNPLEKPPLEVCSGGPVEIRQYFPPLVIPVEVRISLVKDPLIPIWTPRDILAAAAAGFKGSVRAPLKACHGCSRGLWARRPHKQPWCTLRGAETPTLKACSHCCISVYSMCMKYSNLTSICMSACFLQRIPLF</sequence>
<evidence type="ECO:0000313" key="4">
    <source>
        <dbReference type="Ensembl" id="ENSSMRP00000008438.1"/>
    </source>
</evidence>
<dbReference type="GeneTree" id="ENSGT00940000166506"/>
<dbReference type="InterPro" id="IPR003591">
    <property type="entry name" value="Leu-rich_rpt_typical-subtyp"/>
</dbReference>
<dbReference type="Gene3D" id="3.80.10.10">
    <property type="entry name" value="Ribonuclease Inhibitor"/>
    <property type="match status" value="1"/>
</dbReference>
<reference evidence="4" key="2">
    <citation type="submission" date="2025-09" db="UniProtKB">
        <authorList>
            <consortium name="Ensembl"/>
        </authorList>
    </citation>
    <scope>IDENTIFICATION</scope>
</reference>
<evidence type="ECO:0000259" key="3">
    <source>
        <dbReference type="Pfam" id="PF23598"/>
    </source>
</evidence>
<evidence type="ECO:0000313" key="5">
    <source>
        <dbReference type="Proteomes" id="UP000694421"/>
    </source>
</evidence>
<dbReference type="Pfam" id="PF23598">
    <property type="entry name" value="LRR_14"/>
    <property type="match status" value="1"/>
</dbReference>
<name>A0A8D0DJC8_SALMN</name>
<dbReference type="PANTHER" id="PTHR48051:SF55">
    <property type="entry name" value="MALIGNANT FIBROUS HISTIOCYTOMA-AMPLIFIED SEQUENCE 1 HOMOLOG"/>
    <property type="match status" value="1"/>
</dbReference>
<dbReference type="Proteomes" id="UP000694421">
    <property type="component" value="Unplaced"/>
</dbReference>
<dbReference type="Ensembl" id="ENSSMRT00000009862.1">
    <property type="protein sequence ID" value="ENSSMRP00000008438.1"/>
    <property type="gene ID" value="ENSSMRG00000006748.1"/>
</dbReference>
<dbReference type="SUPFAM" id="SSF52058">
    <property type="entry name" value="L domain-like"/>
    <property type="match status" value="1"/>
</dbReference>
<dbReference type="SMART" id="SM00369">
    <property type="entry name" value="LRR_TYP"/>
    <property type="match status" value="5"/>
</dbReference>
<protein>
    <recommendedName>
        <fullName evidence="3">Disease resistance R13L4/SHOC-2-like LRR domain-containing protein</fullName>
    </recommendedName>
</protein>
<dbReference type="SMART" id="SM00364">
    <property type="entry name" value="LRR_BAC"/>
    <property type="match status" value="6"/>
</dbReference>
<evidence type="ECO:0000256" key="2">
    <source>
        <dbReference type="ARBA" id="ARBA00022737"/>
    </source>
</evidence>
<dbReference type="InterPro" id="IPR050216">
    <property type="entry name" value="LRR_domain-containing"/>
</dbReference>
<accession>A0A8D0DJC8</accession>
<dbReference type="GO" id="GO:0005737">
    <property type="term" value="C:cytoplasm"/>
    <property type="evidence" value="ECO:0007669"/>
    <property type="project" value="TreeGrafter"/>
</dbReference>
<dbReference type="InterPro" id="IPR032675">
    <property type="entry name" value="LRR_dom_sf"/>
</dbReference>
<dbReference type="PANTHER" id="PTHR48051">
    <property type="match status" value="1"/>
</dbReference>